<feature type="region of interest" description="Disordered" evidence="1">
    <location>
        <begin position="24"/>
        <end position="46"/>
    </location>
</feature>
<comment type="caution">
    <text evidence="2">The sequence shown here is derived from an EMBL/GenBank/DDBJ whole genome shotgun (WGS) entry which is preliminary data.</text>
</comment>
<proteinExistence type="predicted"/>
<organism evidence="2 3">
    <name type="scientific">Methylosinus sporium</name>
    <dbReference type="NCBI Taxonomy" id="428"/>
    <lineage>
        <taxon>Bacteria</taxon>
        <taxon>Pseudomonadati</taxon>
        <taxon>Pseudomonadota</taxon>
        <taxon>Alphaproteobacteria</taxon>
        <taxon>Hyphomicrobiales</taxon>
        <taxon>Methylocystaceae</taxon>
        <taxon>Methylosinus</taxon>
    </lineage>
</organism>
<dbReference type="AlphaFoldDB" id="A0A2U1SSF6"/>
<dbReference type="Proteomes" id="UP000245137">
    <property type="component" value="Unassembled WGS sequence"/>
</dbReference>
<sequence length="61" mass="6874">MRVPRFFRARDLSRAAPNFAFFQETTGAPRSSKKRLQMPKPEPRAGVAALLSRIETKEGAK</sequence>
<keyword evidence="3" id="KW-1185">Reference proteome</keyword>
<name>A0A2U1SSF6_METSR</name>
<evidence type="ECO:0000313" key="2">
    <source>
        <dbReference type="EMBL" id="PWB94558.1"/>
    </source>
</evidence>
<accession>A0A2U1SSF6</accession>
<dbReference type="EMBL" id="PUIV01000007">
    <property type="protein sequence ID" value="PWB94558.1"/>
    <property type="molecule type" value="Genomic_DNA"/>
</dbReference>
<evidence type="ECO:0000313" key="3">
    <source>
        <dbReference type="Proteomes" id="UP000245137"/>
    </source>
</evidence>
<gene>
    <name evidence="2" type="ORF">C5689_07440</name>
</gene>
<reference evidence="2 3" key="1">
    <citation type="journal article" date="2018" name="Appl. Microbiol. Biotechnol.">
        <title>Co-cultivation of the strictly anaerobic methanogen Methanosarcina barkeri with aerobic methanotrophs in an oxygen-limited membrane bioreactor.</title>
        <authorList>
            <person name="In 't Zandt M.H."/>
            <person name="van den Bosch T.J.M."/>
            <person name="Rijkers R."/>
            <person name="van Kessel M.A.H.J."/>
            <person name="Jetten M.S.M."/>
            <person name="Welte C.U."/>
        </authorList>
    </citation>
    <scope>NUCLEOTIDE SEQUENCE [LARGE SCALE GENOMIC DNA]</scope>
    <source>
        <strain evidence="2 3">DSM 17706</strain>
    </source>
</reference>
<protein>
    <submittedName>
        <fullName evidence="2">Uncharacterized protein</fullName>
    </submittedName>
</protein>
<evidence type="ECO:0000256" key="1">
    <source>
        <dbReference type="SAM" id="MobiDB-lite"/>
    </source>
</evidence>